<feature type="compositionally biased region" description="Low complexity" evidence="1">
    <location>
        <begin position="23"/>
        <end position="43"/>
    </location>
</feature>
<evidence type="ECO:0000313" key="2">
    <source>
        <dbReference type="EMBL" id="KAK5542056.1"/>
    </source>
</evidence>
<proteinExistence type="predicted"/>
<feature type="compositionally biased region" description="Polar residues" evidence="1">
    <location>
        <begin position="176"/>
        <end position="189"/>
    </location>
</feature>
<feature type="region of interest" description="Disordered" evidence="1">
    <location>
        <begin position="1"/>
        <end position="46"/>
    </location>
</feature>
<protein>
    <submittedName>
        <fullName evidence="2">Uncharacterized protein</fullName>
    </submittedName>
</protein>
<comment type="caution">
    <text evidence="2">The sequence shown here is derived from an EMBL/GenBank/DDBJ whole genome shotgun (WGS) entry which is preliminary data.</text>
</comment>
<accession>A0AAV9QH86</accession>
<keyword evidence="3" id="KW-1185">Reference proteome</keyword>
<dbReference type="EMBL" id="JAXLQG010000003">
    <property type="protein sequence ID" value="KAK5542056.1"/>
    <property type="molecule type" value="Genomic_DNA"/>
</dbReference>
<evidence type="ECO:0000313" key="3">
    <source>
        <dbReference type="Proteomes" id="UP001345827"/>
    </source>
</evidence>
<feature type="region of interest" description="Disordered" evidence="1">
    <location>
        <begin position="157"/>
        <end position="236"/>
    </location>
</feature>
<gene>
    <name evidence="2" type="ORF">LTR25_001941</name>
</gene>
<dbReference type="Proteomes" id="UP001345827">
    <property type="component" value="Unassembled WGS sequence"/>
</dbReference>
<name>A0AAV9QH86_9PEZI</name>
<organism evidence="2 3">
    <name type="scientific">Vermiconidia calcicola</name>
    <dbReference type="NCBI Taxonomy" id="1690605"/>
    <lineage>
        <taxon>Eukaryota</taxon>
        <taxon>Fungi</taxon>
        <taxon>Dikarya</taxon>
        <taxon>Ascomycota</taxon>
        <taxon>Pezizomycotina</taxon>
        <taxon>Dothideomycetes</taxon>
        <taxon>Dothideomycetidae</taxon>
        <taxon>Mycosphaerellales</taxon>
        <taxon>Extremaceae</taxon>
        <taxon>Vermiconidia</taxon>
    </lineage>
</organism>
<dbReference type="AlphaFoldDB" id="A0AAV9QH86"/>
<reference evidence="2 3" key="1">
    <citation type="submission" date="2023-06" db="EMBL/GenBank/DDBJ databases">
        <title>Black Yeasts Isolated from many extreme environments.</title>
        <authorList>
            <person name="Coleine C."/>
            <person name="Stajich J.E."/>
            <person name="Selbmann L."/>
        </authorList>
    </citation>
    <scope>NUCLEOTIDE SEQUENCE [LARGE SCALE GENOMIC DNA]</scope>
    <source>
        <strain evidence="2 3">CCFEE 5887</strain>
    </source>
</reference>
<sequence length="236" mass="27038">MGLKRKASVLEDAVDHHHEHRSPSVPSLIYSSSPTSTNPLSSPVHNPHHDSVHAPYDFWQIEAVPLPYYLNSRTRKRHRDGRPEEDIVHEQTLKKLYDAQRLHLDEALPIRSEVIDHLDTQAQEKEEDEDIDMMSDEQPLAELPRSPQRNQRTLEVFFGGRNRSTAATTTRSSGSDHQGQHNSRGSPTAFQRAKCEDARRQCGDHHFASQSEPQQSCHNGMWSQPRHWPTMATLPR</sequence>
<evidence type="ECO:0000256" key="1">
    <source>
        <dbReference type="SAM" id="MobiDB-lite"/>
    </source>
</evidence>
<feature type="compositionally biased region" description="Low complexity" evidence="1">
    <location>
        <begin position="159"/>
        <end position="175"/>
    </location>
</feature>
<feature type="compositionally biased region" description="Basic and acidic residues" evidence="1">
    <location>
        <begin position="193"/>
        <end position="207"/>
    </location>
</feature>
<feature type="compositionally biased region" description="Polar residues" evidence="1">
    <location>
        <begin position="208"/>
        <end position="222"/>
    </location>
</feature>